<gene>
    <name evidence="1" type="ORF">NIES2135_21380</name>
</gene>
<dbReference type="AlphaFoldDB" id="A0A1Z4JEV3"/>
<dbReference type="Proteomes" id="UP000217895">
    <property type="component" value="Chromosome"/>
</dbReference>
<keyword evidence="2" id="KW-1185">Reference proteome</keyword>
<accession>A0A1Z4JEV3</accession>
<reference evidence="1 2" key="1">
    <citation type="submission" date="2017-06" db="EMBL/GenBank/DDBJ databases">
        <title>Genome sequencing of cyanobaciteial culture collection at National Institute for Environmental Studies (NIES).</title>
        <authorList>
            <person name="Hirose Y."/>
            <person name="Shimura Y."/>
            <person name="Fujisawa T."/>
            <person name="Nakamura Y."/>
            <person name="Kawachi M."/>
        </authorList>
    </citation>
    <scope>NUCLEOTIDE SEQUENCE [LARGE SCALE GENOMIC DNA]</scope>
    <source>
        <strain evidence="1 2">NIES-2135</strain>
    </source>
</reference>
<evidence type="ECO:0000313" key="1">
    <source>
        <dbReference type="EMBL" id="BAY55315.1"/>
    </source>
</evidence>
<evidence type="ECO:0000313" key="2">
    <source>
        <dbReference type="Proteomes" id="UP000217895"/>
    </source>
</evidence>
<name>A0A1Z4JEV3_LEPBY</name>
<organism evidence="1 2">
    <name type="scientific">Leptolyngbya boryana NIES-2135</name>
    <dbReference type="NCBI Taxonomy" id="1973484"/>
    <lineage>
        <taxon>Bacteria</taxon>
        <taxon>Bacillati</taxon>
        <taxon>Cyanobacteriota</taxon>
        <taxon>Cyanophyceae</taxon>
        <taxon>Leptolyngbyales</taxon>
        <taxon>Leptolyngbyaceae</taxon>
        <taxon>Leptolyngbya group</taxon>
        <taxon>Leptolyngbya</taxon>
    </lineage>
</organism>
<proteinExistence type="predicted"/>
<protein>
    <submittedName>
        <fullName evidence="1">Uncharacterized protein</fullName>
    </submittedName>
</protein>
<dbReference type="EMBL" id="AP018203">
    <property type="protein sequence ID" value="BAY55315.1"/>
    <property type="molecule type" value="Genomic_DNA"/>
</dbReference>
<sequence>MSRVKIGVRNEVESVTWYNAIELNEPKSLDFWEWLNADWKEWLNCFSIWWLKRRELLQETAHKKVSLAFEAIEFDDRQIIKQIRHHMDALCYRYGEYPSVVYIGRDLHAQVIRFHLDLPVMRPSLHPDSRIPHPITTLLGVDVVFVPWMDGIFAWNPNYASR</sequence>